<evidence type="ECO:0000313" key="4">
    <source>
        <dbReference type="EMBL" id="KKL64615.1"/>
    </source>
</evidence>
<dbReference type="AlphaFoldDB" id="A0A0F9G4U5"/>
<dbReference type="GO" id="GO:0071973">
    <property type="term" value="P:bacterial-type flagellum-dependent cell motility"/>
    <property type="evidence" value="ECO:0007669"/>
    <property type="project" value="InterPro"/>
</dbReference>
<dbReference type="InterPro" id="IPR001624">
    <property type="entry name" value="FliE"/>
</dbReference>
<feature type="compositionally biased region" description="Polar residues" evidence="3">
    <location>
        <begin position="1"/>
        <end position="28"/>
    </location>
</feature>
<dbReference type="HAMAP" id="MF_00724">
    <property type="entry name" value="FliE"/>
    <property type="match status" value="1"/>
</dbReference>
<evidence type="ECO:0000256" key="1">
    <source>
        <dbReference type="ARBA" id="ARBA00004117"/>
    </source>
</evidence>
<keyword evidence="2" id="KW-0975">Bacterial flagellum</keyword>
<name>A0A0F9G4U5_9ZZZZ</name>
<dbReference type="PANTHER" id="PTHR34653">
    <property type="match status" value="1"/>
</dbReference>
<evidence type="ECO:0000256" key="3">
    <source>
        <dbReference type="SAM" id="MobiDB-lite"/>
    </source>
</evidence>
<feature type="region of interest" description="Disordered" evidence="3">
    <location>
        <begin position="1"/>
        <end position="41"/>
    </location>
</feature>
<reference evidence="4" key="1">
    <citation type="journal article" date="2015" name="Nature">
        <title>Complex archaea that bridge the gap between prokaryotes and eukaryotes.</title>
        <authorList>
            <person name="Spang A."/>
            <person name="Saw J.H."/>
            <person name="Jorgensen S.L."/>
            <person name="Zaremba-Niedzwiedzka K."/>
            <person name="Martijn J."/>
            <person name="Lind A.E."/>
            <person name="van Eijk R."/>
            <person name="Schleper C."/>
            <person name="Guy L."/>
            <person name="Ettema T.J."/>
        </authorList>
    </citation>
    <scope>NUCLEOTIDE SEQUENCE</scope>
</reference>
<comment type="caution">
    <text evidence="4">The sequence shown here is derived from an EMBL/GenBank/DDBJ whole genome shotgun (WGS) entry which is preliminary data.</text>
</comment>
<dbReference type="EMBL" id="LAZR01027788">
    <property type="protein sequence ID" value="KKL64615.1"/>
    <property type="molecule type" value="Genomic_DNA"/>
</dbReference>
<proteinExistence type="inferred from homology"/>
<protein>
    <recommendedName>
        <fullName evidence="5">Flagellar hook-basal body complex protein FliE</fullName>
    </recommendedName>
</protein>
<dbReference type="PANTHER" id="PTHR34653:SF1">
    <property type="entry name" value="FLAGELLAR HOOK-BASAL BODY COMPLEX PROTEIN FLIE"/>
    <property type="match status" value="1"/>
</dbReference>
<organism evidence="4">
    <name type="scientific">marine sediment metagenome</name>
    <dbReference type="NCBI Taxonomy" id="412755"/>
    <lineage>
        <taxon>unclassified sequences</taxon>
        <taxon>metagenomes</taxon>
        <taxon>ecological metagenomes</taxon>
    </lineage>
</organism>
<comment type="subcellular location">
    <subcellularLocation>
        <location evidence="1">Bacterial flagellum basal body</location>
    </subcellularLocation>
</comment>
<accession>A0A0F9G4U5</accession>
<dbReference type="GO" id="GO:0003774">
    <property type="term" value="F:cytoskeletal motor activity"/>
    <property type="evidence" value="ECO:0007669"/>
    <property type="project" value="InterPro"/>
</dbReference>
<dbReference type="Pfam" id="PF02049">
    <property type="entry name" value="FliE"/>
    <property type="match status" value="1"/>
</dbReference>
<dbReference type="GO" id="GO:0009425">
    <property type="term" value="C:bacterial-type flagellum basal body"/>
    <property type="evidence" value="ECO:0007669"/>
    <property type="project" value="UniProtKB-SubCell"/>
</dbReference>
<gene>
    <name evidence="4" type="ORF">LCGC14_2163190</name>
</gene>
<sequence>MSEFSTISSSLAQGAYRSSQELTSQSQPMADMAQETDKPTFSEVLQEAAATAITEAREADGVAQSGLRGEISTQQVVEATMELETTVKMAVSMRDKFVAAYQEVLRMPI</sequence>
<evidence type="ECO:0000256" key="2">
    <source>
        <dbReference type="ARBA" id="ARBA00023143"/>
    </source>
</evidence>
<evidence type="ECO:0008006" key="5">
    <source>
        <dbReference type="Google" id="ProtNLM"/>
    </source>
</evidence>
<dbReference type="GO" id="GO:0005198">
    <property type="term" value="F:structural molecule activity"/>
    <property type="evidence" value="ECO:0007669"/>
    <property type="project" value="InterPro"/>
</dbReference>